<reference evidence="4" key="1">
    <citation type="journal article" date="2019" name="Int. J. Syst. Evol. Microbiol.">
        <title>The Global Catalogue of Microorganisms (GCM) 10K type strain sequencing project: providing services to taxonomists for standard genome sequencing and annotation.</title>
        <authorList>
            <consortium name="The Broad Institute Genomics Platform"/>
            <consortium name="The Broad Institute Genome Sequencing Center for Infectious Disease"/>
            <person name="Wu L."/>
            <person name="Ma J."/>
        </authorList>
    </citation>
    <scope>NUCLEOTIDE SEQUENCE [LARGE SCALE GENOMIC DNA]</scope>
    <source>
        <strain evidence="4">JCM 17326</strain>
    </source>
</reference>
<sequence>MEDGLEAGMRPMEQRTILVTGATDGLGRALAADLAGRGATVLVHGRDDERGQATIEEIRDRVPDARLHWYRADLASLGQVRELAGAVASEHKGLDTLVNNAGIGTTVPGGSARQESADGHELRFAVNYLAGYLLTRLLLPVLTAAAPSRIVHVSSLGQAPIDFDDVMLVKEYSGVRAYCQSKLAQVMFTVDLAEELAGTGVTANALHPATYMPTKMVASPSSELREGVEATSRLVTDPELEEVSGRFFDGIRPAHALEQAYDPGARARLRALSDSLTGL</sequence>
<dbReference type="Pfam" id="PF00106">
    <property type="entry name" value="adh_short"/>
    <property type="match status" value="1"/>
</dbReference>
<name>A0ABP6YV76_9ACTN</name>
<evidence type="ECO:0000256" key="2">
    <source>
        <dbReference type="RuleBase" id="RU000363"/>
    </source>
</evidence>
<dbReference type="Gene3D" id="3.40.50.720">
    <property type="entry name" value="NAD(P)-binding Rossmann-like Domain"/>
    <property type="match status" value="1"/>
</dbReference>
<evidence type="ECO:0000256" key="1">
    <source>
        <dbReference type="ARBA" id="ARBA00023002"/>
    </source>
</evidence>
<keyword evidence="4" id="KW-1185">Reference proteome</keyword>
<dbReference type="PRINTS" id="PR00081">
    <property type="entry name" value="GDHRDH"/>
</dbReference>
<dbReference type="SUPFAM" id="SSF51735">
    <property type="entry name" value="NAD(P)-binding Rossmann-fold domains"/>
    <property type="match status" value="1"/>
</dbReference>
<dbReference type="PANTHER" id="PTHR43157:SF31">
    <property type="entry name" value="PHOSPHATIDYLINOSITOL-GLYCAN BIOSYNTHESIS CLASS F PROTEIN"/>
    <property type="match status" value="1"/>
</dbReference>
<dbReference type="PANTHER" id="PTHR43157">
    <property type="entry name" value="PHOSPHATIDYLINOSITOL-GLYCAN BIOSYNTHESIS CLASS F PROTEIN-RELATED"/>
    <property type="match status" value="1"/>
</dbReference>
<accession>A0ABP6YV76</accession>
<keyword evidence="1" id="KW-0560">Oxidoreductase</keyword>
<dbReference type="InterPro" id="IPR002347">
    <property type="entry name" value="SDR_fam"/>
</dbReference>
<comment type="similarity">
    <text evidence="2">Belongs to the short-chain dehydrogenases/reductases (SDR) family.</text>
</comment>
<evidence type="ECO:0000313" key="4">
    <source>
        <dbReference type="Proteomes" id="UP001500630"/>
    </source>
</evidence>
<organism evidence="3 4">
    <name type="scientific">Nonomuraea rosea</name>
    <dbReference type="NCBI Taxonomy" id="638574"/>
    <lineage>
        <taxon>Bacteria</taxon>
        <taxon>Bacillati</taxon>
        <taxon>Actinomycetota</taxon>
        <taxon>Actinomycetes</taxon>
        <taxon>Streptosporangiales</taxon>
        <taxon>Streptosporangiaceae</taxon>
        <taxon>Nonomuraea</taxon>
    </lineage>
</organism>
<gene>
    <name evidence="3" type="ORF">GCM10022419_085090</name>
</gene>
<protein>
    <submittedName>
        <fullName evidence="3">SDR family oxidoreductase</fullName>
    </submittedName>
</protein>
<dbReference type="PRINTS" id="PR00080">
    <property type="entry name" value="SDRFAMILY"/>
</dbReference>
<comment type="caution">
    <text evidence="3">The sequence shown here is derived from an EMBL/GenBank/DDBJ whole genome shotgun (WGS) entry which is preliminary data.</text>
</comment>
<proteinExistence type="inferred from homology"/>
<evidence type="ECO:0000313" key="3">
    <source>
        <dbReference type="EMBL" id="GAA3589593.1"/>
    </source>
</evidence>
<dbReference type="InterPro" id="IPR036291">
    <property type="entry name" value="NAD(P)-bd_dom_sf"/>
</dbReference>
<dbReference type="EMBL" id="BAABDQ010000025">
    <property type="protein sequence ID" value="GAA3589593.1"/>
    <property type="molecule type" value="Genomic_DNA"/>
</dbReference>
<dbReference type="Proteomes" id="UP001500630">
    <property type="component" value="Unassembled WGS sequence"/>
</dbReference>